<sequence>MRNLMVFILFICTPFFLASVTTADAVGSRSCGTTCTCRSTSSYPPAFSCCATRPSSFCGATCSSCSCWSSGTSCSCSC</sequence>
<reference evidence="2 3" key="1">
    <citation type="submission" date="2018-09" db="EMBL/GenBank/DDBJ databases">
        <title>Genomic investigation of the strawberry pathogen Phytophthora fragariae indicates pathogenicity is determined by transcriptional variation in three key races.</title>
        <authorList>
            <person name="Adams T.M."/>
            <person name="Armitage A.D."/>
            <person name="Sobczyk M.K."/>
            <person name="Bates H.J."/>
            <person name="Dunwell J.M."/>
            <person name="Nellist C.F."/>
            <person name="Harrison R.J."/>
        </authorList>
    </citation>
    <scope>NUCLEOTIDE SEQUENCE [LARGE SCALE GENOMIC DNA]</scope>
    <source>
        <strain evidence="2 3">SCRP324</strain>
    </source>
</reference>
<feature type="signal peptide" evidence="1">
    <location>
        <begin position="1"/>
        <end position="23"/>
    </location>
</feature>
<dbReference type="EMBL" id="QXFU01001301">
    <property type="protein sequence ID" value="KAE9005475.1"/>
    <property type="molecule type" value="Genomic_DNA"/>
</dbReference>
<accession>A0A6A3KKE3</accession>
<dbReference type="AlphaFoldDB" id="A0A6A3KKE3"/>
<dbReference type="Proteomes" id="UP000435112">
    <property type="component" value="Unassembled WGS sequence"/>
</dbReference>
<gene>
    <name evidence="2" type="ORF">PR002_g16753</name>
</gene>
<organism evidence="2 3">
    <name type="scientific">Phytophthora rubi</name>
    <dbReference type="NCBI Taxonomy" id="129364"/>
    <lineage>
        <taxon>Eukaryota</taxon>
        <taxon>Sar</taxon>
        <taxon>Stramenopiles</taxon>
        <taxon>Oomycota</taxon>
        <taxon>Peronosporomycetes</taxon>
        <taxon>Peronosporales</taxon>
        <taxon>Peronosporaceae</taxon>
        <taxon>Phytophthora</taxon>
    </lineage>
</organism>
<keyword evidence="1" id="KW-0732">Signal</keyword>
<protein>
    <submittedName>
        <fullName evidence="2">Uncharacterized protein</fullName>
    </submittedName>
</protein>
<evidence type="ECO:0000256" key="1">
    <source>
        <dbReference type="SAM" id="SignalP"/>
    </source>
</evidence>
<evidence type="ECO:0000313" key="3">
    <source>
        <dbReference type="Proteomes" id="UP000435112"/>
    </source>
</evidence>
<name>A0A6A3KKE3_9STRA</name>
<proteinExistence type="predicted"/>
<feature type="chain" id="PRO_5025593076" evidence="1">
    <location>
        <begin position="24"/>
        <end position="78"/>
    </location>
</feature>
<evidence type="ECO:0000313" key="2">
    <source>
        <dbReference type="EMBL" id="KAE9005475.1"/>
    </source>
</evidence>
<comment type="caution">
    <text evidence="2">The sequence shown here is derived from an EMBL/GenBank/DDBJ whole genome shotgun (WGS) entry which is preliminary data.</text>
</comment>